<proteinExistence type="predicted"/>
<dbReference type="AlphaFoldDB" id="A0A9X1X3S0"/>
<gene>
    <name evidence="1" type="ORF">MKI79_10630</name>
</gene>
<dbReference type="EMBL" id="JAKUML010000019">
    <property type="protein sequence ID" value="MCJ8147341.1"/>
    <property type="molecule type" value="Genomic_DNA"/>
</dbReference>
<accession>A0A9X1X3S0</accession>
<sequence length="117" mass="13129">MSHFAHKPNYFFLSHTLVGFLTNKIQQAGELSELTIDLKDIFSLFHQDLASTTSNLEGIINIADNYHVGTESPEYRLISSYKIHAESNTVTFHFSPKSVQALQQGQALIAPDANNYE</sequence>
<evidence type="ECO:0000313" key="1">
    <source>
        <dbReference type="EMBL" id="MCJ8147341.1"/>
    </source>
</evidence>
<name>A0A9X1X3S0_9GAMM</name>
<dbReference type="RefSeq" id="WP_241573289.1">
    <property type="nucleotide sequence ID" value="NZ_JAKUML010000019.1"/>
</dbReference>
<keyword evidence="2" id="KW-1185">Reference proteome</keyword>
<protein>
    <submittedName>
        <fullName evidence="1">Uncharacterized protein</fullName>
    </submittedName>
</protein>
<comment type="caution">
    <text evidence="1">The sequence shown here is derived from an EMBL/GenBank/DDBJ whole genome shotgun (WGS) entry which is preliminary data.</text>
</comment>
<reference evidence="1" key="1">
    <citation type="submission" date="2022-02" db="EMBL/GenBank/DDBJ databases">
        <title>Acinetobacter A3.8 sp. nov., isolated from Sediment (Zhairuo Island).</title>
        <authorList>
            <person name="Zheng K."/>
        </authorList>
    </citation>
    <scope>NUCLEOTIDE SEQUENCE</scope>
    <source>
        <strain evidence="1">A3.8</strain>
    </source>
</reference>
<organism evidence="1 2">
    <name type="scientific">Acinetobacter sedimenti</name>
    <dbReference type="NCBI Taxonomy" id="2919922"/>
    <lineage>
        <taxon>Bacteria</taxon>
        <taxon>Pseudomonadati</taxon>
        <taxon>Pseudomonadota</taxon>
        <taxon>Gammaproteobacteria</taxon>
        <taxon>Moraxellales</taxon>
        <taxon>Moraxellaceae</taxon>
        <taxon>Acinetobacter</taxon>
    </lineage>
</organism>
<dbReference type="Proteomes" id="UP001139701">
    <property type="component" value="Unassembled WGS sequence"/>
</dbReference>
<evidence type="ECO:0000313" key="2">
    <source>
        <dbReference type="Proteomes" id="UP001139701"/>
    </source>
</evidence>